<evidence type="ECO:0000313" key="2">
    <source>
        <dbReference type="Proteomes" id="UP001627408"/>
    </source>
</evidence>
<keyword evidence="2" id="KW-1185">Reference proteome</keyword>
<name>A0ABW8UUV7_9RHOB</name>
<proteinExistence type="predicted"/>
<dbReference type="EMBL" id="JBHDIY010000002">
    <property type="protein sequence ID" value="MFL4468978.1"/>
    <property type="molecule type" value="Genomic_DNA"/>
</dbReference>
<organism evidence="1 2">
    <name type="scientific">Tateyamaria armeniaca</name>
    <dbReference type="NCBI Taxonomy" id="2518930"/>
    <lineage>
        <taxon>Bacteria</taxon>
        <taxon>Pseudomonadati</taxon>
        <taxon>Pseudomonadota</taxon>
        <taxon>Alphaproteobacteria</taxon>
        <taxon>Rhodobacterales</taxon>
        <taxon>Roseobacteraceae</taxon>
        <taxon>Tateyamaria</taxon>
    </lineage>
</organism>
<evidence type="ECO:0000313" key="1">
    <source>
        <dbReference type="EMBL" id="MFL4468978.1"/>
    </source>
</evidence>
<protein>
    <submittedName>
        <fullName evidence="1">Uncharacterized protein</fullName>
    </submittedName>
</protein>
<comment type="caution">
    <text evidence="1">The sequence shown here is derived from an EMBL/GenBank/DDBJ whole genome shotgun (WGS) entry which is preliminary data.</text>
</comment>
<accession>A0ABW8UUV7</accession>
<reference evidence="1 2" key="1">
    <citation type="submission" date="2024-08" db="EMBL/GenBank/DDBJ databases">
        <title>Tateyamaria sp. nov., isolated from marine algae.</title>
        <authorList>
            <person name="Choi B.J."/>
            <person name="Kim J.M."/>
            <person name="Lee J.K."/>
            <person name="Choi D.G."/>
            <person name="Bayburt H."/>
            <person name="Baek J.H."/>
            <person name="Han D.M."/>
            <person name="Jeon C.O."/>
        </authorList>
    </citation>
    <scope>NUCLEOTIDE SEQUENCE [LARGE SCALE GENOMIC DNA]</scope>
    <source>
        <strain evidence="1 2">KMU-156</strain>
    </source>
</reference>
<dbReference type="Proteomes" id="UP001627408">
    <property type="component" value="Unassembled WGS sequence"/>
</dbReference>
<sequence>MKLRVIANELRDVSLDAPMEREVRACFANLLIGLERGHVSVDSVKRRLAEMAENFNRTSFRDFRSLLLELDTAMSVFGLQDHYFRPGPLNEHLDNHAITIQANEDGMLGRFLLSPPRRAGSDEIAEAFRQNECVGWVGRADRPLWLTPYFGEVADLIEQAQDTFCSPSQKASIARRVVALLGLSHIQPTTELLAFVTRESVGQLLFDRPDDRNTQMPTGSTAIEARGHRRFRAWPRNQDNPYGRTFEIDDAARAAAEQRGEYAGALEIVRPNMDVGAFISCTSLGPLTAKPVDRAGSYLRDLGIEDKSAAELLLKLAEVIEL</sequence>
<gene>
    <name evidence="1" type="ORF">ACERZ8_03500</name>
</gene>
<dbReference type="RefSeq" id="WP_407590733.1">
    <property type="nucleotide sequence ID" value="NZ_JBHDIY010000002.1"/>
</dbReference>